<evidence type="ECO:0000313" key="4">
    <source>
        <dbReference type="Proteomes" id="UP000242287"/>
    </source>
</evidence>
<dbReference type="AlphaFoldDB" id="A0A2A9NW74"/>
<dbReference type="Gene3D" id="3.40.50.850">
    <property type="entry name" value="Isochorismatase-like"/>
    <property type="match status" value="1"/>
</dbReference>
<gene>
    <name evidence="3" type="ORF">AMATHDRAFT_139710</name>
</gene>
<protein>
    <recommendedName>
        <fullName evidence="2">Isochorismatase-like domain-containing protein</fullName>
    </recommendedName>
</protein>
<evidence type="ECO:0000313" key="3">
    <source>
        <dbReference type="EMBL" id="PFH52557.1"/>
    </source>
</evidence>
<accession>A0A2A9NW74</accession>
<dbReference type="OrthoDB" id="269496at2759"/>
<dbReference type="PANTHER" id="PTHR14119:SF3">
    <property type="entry name" value="ISOCHORISMATASE DOMAIN-CONTAINING PROTEIN 2"/>
    <property type="match status" value="1"/>
</dbReference>
<feature type="domain" description="Isochorismatase-like" evidence="2">
    <location>
        <begin position="9"/>
        <end position="163"/>
    </location>
</feature>
<evidence type="ECO:0000256" key="1">
    <source>
        <dbReference type="ARBA" id="ARBA00006336"/>
    </source>
</evidence>
<dbReference type="InterPro" id="IPR000868">
    <property type="entry name" value="Isochorismatase-like_dom"/>
</dbReference>
<evidence type="ECO:0000259" key="2">
    <source>
        <dbReference type="Pfam" id="PF00857"/>
    </source>
</evidence>
<comment type="similarity">
    <text evidence="1">Belongs to the isochorismatase family.</text>
</comment>
<proteinExistence type="inferred from homology"/>
<name>A0A2A9NW74_9AGAR</name>
<dbReference type="Pfam" id="PF00857">
    <property type="entry name" value="Isochorismatase"/>
    <property type="match status" value="1"/>
</dbReference>
<dbReference type="PANTHER" id="PTHR14119">
    <property type="entry name" value="HYDROLASE"/>
    <property type="match status" value="1"/>
</dbReference>
<dbReference type="SUPFAM" id="SSF52499">
    <property type="entry name" value="Isochorismatase-like hydrolases"/>
    <property type="match status" value="1"/>
</dbReference>
<reference evidence="3 4" key="1">
    <citation type="submission" date="2014-02" db="EMBL/GenBank/DDBJ databases">
        <title>Transposable element dynamics among asymbiotic and ectomycorrhizal Amanita fungi.</title>
        <authorList>
            <consortium name="DOE Joint Genome Institute"/>
            <person name="Hess J."/>
            <person name="Skrede I."/>
            <person name="Wolfe B."/>
            <person name="LaButti K."/>
            <person name="Ohm R.A."/>
            <person name="Grigoriev I.V."/>
            <person name="Pringle A."/>
        </authorList>
    </citation>
    <scope>NUCLEOTIDE SEQUENCE [LARGE SCALE GENOMIC DNA]</scope>
    <source>
        <strain evidence="3 4">SKay4041</strain>
    </source>
</reference>
<sequence>MSPLTPDSTLFFLCDIQPKFRPVIYGYEYVIATANKMIKLAKILSCEVVCTTQVSRVFGPIDPAIDLPSLGSLLIGTWDKTLFSMLIPQVHDLIRARPNVKSIVIFGIESHICVLQTVLSLVSLPEKYTVYVIADGVSSCNKFEVPIAISRMRTEGAVITTSESFAFQLIRDAAIPEFKAFSTIIKEEKESTKSAGDVLLLGTSDEPKNQNIKSSM</sequence>
<dbReference type="STRING" id="703135.A0A2A9NW74"/>
<dbReference type="Proteomes" id="UP000242287">
    <property type="component" value="Unassembled WGS sequence"/>
</dbReference>
<organism evidence="3 4">
    <name type="scientific">Amanita thiersii Skay4041</name>
    <dbReference type="NCBI Taxonomy" id="703135"/>
    <lineage>
        <taxon>Eukaryota</taxon>
        <taxon>Fungi</taxon>
        <taxon>Dikarya</taxon>
        <taxon>Basidiomycota</taxon>
        <taxon>Agaricomycotina</taxon>
        <taxon>Agaricomycetes</taxon>
        <taxon>Agaricomycetidae</taxon>
        <taxon>Agaricales</taxon>
        <taxon>Pluteineae</taxon>
        <taxon>Amanitaceae</taxon>
        <taxon>Amanita</taxon>
    </lineage>
</organism>
<dbReference type="EMBL" id="KZ301978">
    <property type="protein sequence ID" value="PFH52557.1"/>
    <property type="molecule type" value="Genomic_DNA"/>
</dbReference>
<dbReference type="InterPro" id="IPR050993">
    <property type="entry name" value="Isochorismatase_domain"/>
</dbReference>
<dbReference type="InterPro" id="IPR036380">
    <property type="entry name" value="Isochorismatase-like_sf"/>
</dbReference>
<keyword evidence="4" id="KW-1185">Reference proteome</keyword>